<sequence>MRHEKGRPQAAQVLLGKCPFSVAMNYYCGYRPPDFNTDKLLFPSDVSP</sequence>
<organism evidence="1 2">
    <name type="scientific">Fimbriiglobus ruber</name>
    <dbReference type="NCBI Taxonomy" id="1908690"/>
    <lineage>
        <taxon>Bacteria</taxon>
        <taxon>Pseudomonadati</taxon>
        <taxon>Planctomycetota</taxon>
        <taxon>Planctomycetia</taxon>
        <taxon>Gemmatales</taxon>
        <taxon>Gemmataceae</taxon>
        <taxon>Fimbriiglobus</taxon>
    </lineage>
</organism>
<comment type="caution">
    <text evidence="1">The sequence shown here is derived from an EMBL/GenBank/DDBJ whole genome shotgun (WGS) entry which is preliminary data.</text>
</comment>
<accession>A0A225DZ15</accession>
<evidence type="ECO:0000313" key="1">
    <source>
        <dbReference type="EMBL" id="OWK43768.1"/>
    </source>
</evidence>
<evidence type="ECO:0000313" key="2">
    <source>
        <dbReference type="Proteomes" id="UP000214646"/>
    </source>
</evidence>
<dbReference type="AlphaFoldDB" id="A0A225DZ15"/>
<proteinExistence type="predicted"/>
<keyword evidence="2" id="KW-1185">Reference proteome</keyword>
<gene>
    <name evidence="1" type="ORF">FRUB_03367</name>
</gene>
<dbReference type="EMBL" id="NIDE01000004">
    <property type="protein sequence ID" value="OWK43768.1"/>
    <property type="molecule type" value="Genomic_DNA"/>
</dbReference>
<reference evidence="2" key="1">
    <citation type="submission" date="2017-06" db="EMBL/GenBank/DDBJ databases">
        <title>Genome analysis of Fimbriiglobus ruber SP5, the first member of the order Planctomycetales with confirmed chitinolytic capability.</title>
        <authorList>
            <person name="Ravin N.V."/>
            <person name="Rakitin A.L."/>
            <person name="Ivanova A.A."/>
            <person name="Beletsky A.V."/>
            <person name="Kulichevskaya I.S."/>
            <person name="Mardanov A.V."/>
            <person name="Dedysh S.N."/>
        </authorList>
    </citation>
    <scope>NUCLEOTIDE SEQUENCE [LARGE SCALE GENOMIC DNA]</scope>
    <source>
        <strain evidence="2">SP5</strain>
    </source>
</reference>
<protein>
    <submittedName>
        <fullName evidence="1">Uncharacterized protein</fullName>
    </submittedName>
</protein>
<dbReference type="Proteomes" id="UP000214646">
    <property type="component" value="Unassembled WGS sequence"/>
</dbReference>
<name>A0A225DZ15_9BACT</name>